<reference evidence="5 6" key="1">
    <citation type="submission" date="2016-06" db="EMBL/GenBank/DDBJ databases">
        <title>Complete genome sequence of a deep-branching marine Gamma Proteobacterium Woeseia oceani type strain XK5.</title>
        <authorList>
            <person name="Mu D."/>
            <person name="Du Z."/>
        </authorList>
    </citation>
    <scope>NUCLEOTIDE SEQUENCE [LARGE SCALE GENOMIC DNA]</scope>
    <source>
        <strain evidence="5 6">XK5</strain>
    </source>
</reference>
<dbReference type="STRING" id="1548547.BA177_07145"/>
<dbReference type="SUPFAM" id="SSF51905">
    <property type="entry name" value="FAD/NAD(P)-binding domain"/>
    <property type="match status" value="1"/>
</dbReference>
<protein>
    <recommendedName>
        <fullName evidence="3">Pyridine nucleotide-disulfide oxidoreductase domain-containing protein 2</fullName>
    </recommendedName>
</protein>
<feature type="domain" description="Amine oxidase" evidence="4">
    <location>
        <begin position="16"/>
        <end position="298"/>
    </location>
</feature>
<keyword evidence="6" id="KW-1185">Reference proteome</keyword>
<dbReference type="OrthoDB" id="9774675at2"/>
<organism evidence="5 6">
    <name type="scientific">Woeseia oceani</name>
    <dbReference type="NCBI Taxonomy" id="1548547"/>
    <lineage>
        <taxon>Bacteria</taxon>
        <taxon>Pseudomonadati</taxon>
        <taxon>Pseudomonadota</taxon>
        <taxon>Gammaproteobacteria</taxon>
        <taxon>Woeseiales</taxon>
        <taxon>Woeseiaceae</taxon>
        <taxon>Woeseia</taxon>
    </lineage>
</organism>
<dbReference type="InterPro" id="IPR002937">
    <property type="entry name" value="Amino_oxidase"/>
</dbReference>
<dbReference type="PANTHER" id="PTHR10668">
    <property type="entry name" value="PHYTOENE DEHYDROGENASE"/>
    <property type="match status" value="1"/>
</dbReference>
<comment type="subunit">
    <text evidence="2">Interacts with COX5B; this interaction may contribute to localize PYROXD2 to the inner face of the inner mitochondrial membrane.</text>
</comment>
<dbReference type="EMBL" id="CP016268">
    <property type="protein sequence ID" value="ANO51013.1"/>
    <property type="molecule type" value="Genomic_DNA"/>
</dbReference>
<evidence type="ECO:0000259" key="4">
    <source>
        <dbReference type="Pfam" id="PF01593"/>
    </source>
</evidence>
<sequence length="527" mass="57375">MTTNYDAIVIGGGHNGLTSAAYLARAGKRVLVLEKRYTVGGASATEEFAPGYRNSSCAFVVGYLRPQIIKDLELAKHGLEIKQVENEFFALNDSEYMLLTGDSANDDQEIRKFSANDVEGLARLREMLLPLSTFFAKRMLRPPPTSKSGLRDLLEWARIGIDLVRLGRRNRNRLVQAMSQSAGSLLDRYLESDQAKLPYAFGAISGNMNDLDTPTTAFRLLHGQLCEVNGVAGAWGLPKGGMGAVSDAICDAAVSHGAVIRTSTAVKRVMIENGTATGVELDNGERIQAKVVLSNADPKRTFLGLVDAEHLAPEFREDINAYRMESGTFRMNCAISELPDFLCKPGNEPGPQHQGMIYVLPSIEYIREAFNDTRSGNWSRSPIIEAVIPTIHDDTLAPAGKHIISLSARYFPRHLSGGRNWDDCREEAANCIIDTFNKYAPNFRASITAQTALSPLDLEREYGLTGGDIAHGQYELNQLFTMRPHADAAGCTTPIKSLYICGAGTHPGGGVSGIPGYHAARLALRAL</sequence>
<evidence type="ECO:0000256" key="1">
    <source>
        <dbReference type="ARBA" id="ARBA00037217"/>
    </source>
</evidence>
<evidence type="ECO:0000256" key="3">
    <source>
        <dbReference type="ARBA" id="ARBA00040298"/>
    </source>
</evidence>
<proteinExistence type="predicted"/>
<evidence type="ECO:0000313" key="6">
    <source>
        <dbReference type="Proteomes" id="UP000092695"/>
    </source>
</evidence>
<dbReference type="Proteomes" id="UP000092695">
    <property type="component" value="Chromosome"/>
</dbReference>
<dbReference type="KEGG" id="woc:BA177_07145"/>
<evidence type="ECO:0000313" key="5">
    <source>
        <dbReference type="EMBL" id="ANO51013.1"/>
    </source>
</evidence>
<comment type="function">
    <text evidence="1">Probable oxidoreductase that may play a role as regulator of mitochondrial function.</text>
</comment>
<evidence type="ECO:0000256" key="2">
    <source>
        <dbReference type="ARBA" id="ARBA00038825"/>
    </source>
</evidence>
<dbReference type="AlphaFoldDB" id="A0A193LEW8"/>
<gene>
    <name evidence="5" type="ORF">BA177_07145</name>
</gene>
<dbReference type="RefSeq" id="WP_068614781.1">
    <property type="nucleotide sequence ID" value="NZ_CP016268.1"/>
</dbReference>
<accession>A0A193LEW8</accession>
<dbReference type="InterPro" id="IPR036188">
    <property type="entry name" value="FAD/NAD-bd_sf"/>
</dbReference>
<dbReference type="Gene3D" id="3.50.50.60">
    <property type="entry name" value="FAD/NAD(P)-binding domain"/>
    <property type="match status" value="2"/>
</dbReference>
<dbReference type="GO" id="GO:0016491">
    <property type="term" value="F:oxidoreductase activity"/>
    <property type="evidence" value="ECO:0007669"/>
    <property type="project" value="InterPro"/>
</dbReference>
<dbReference type="PANTHER" id="PTHR10668:SF103">
    <property type="entry name" value="PYRIDINE NUCLEOTIDE-DISULFIDE OXIDOREDUCTASE DOMAIN-CONTAINING PROTEIN 2"/>
    <property type="match status" value="1"/>
</dbReference>
<dbReference type="Pfam" id="PF01593">
    <property type="entry name" value="Amino_oxidase"/>
    <property type="match status" value="1"/>
</dbReference>
<name>A0A193LEW8_9GAMM</name>